<gene>
    <name evidence="12" type="ORF">PP2015_3098</name>
</gene>
<feature type="chain" id="PRO_5006601248" description="Type II secretion system protein N" evidence="11">
    <location>
        <begin position="20"/>
        <end position="252"/>
    </location>
</feature>
<comment type="subcellular location">
    <subcellularLocation>
        <location evidence="1">Cell inner membrane</location>
    </subcellularLocation>
</comment>
<evidence type="ECO:0000313" key="12">
    <source>
        <dbReference type="EMBL" id="ALO43577.1"/>
    </source>
</evidence>
<keyword evidence="13" id="KW-1185">Reference proteome</keyword>
<evidence type="ECO:0000256" key="3">
    <source>
        <dbReference type="ARBA" id="ARBA00021563"/>
    </source>
</evidence>
<dbReference type="EMBL" id="CP013187">
    <property type="protein sequence ID" value="ALO43577.1"/>
    <property type="molecule type" value="Genomic_DNA"/>
</dbReference>
<dbReference type="KEGG" id="pphe:PP2015_3098"/>
<evidence type="ECO:0000256" key="2">
    <source>
        <dbReference type="ARBA" id="ARBA00007208"/>
    </source>
</evidence>
<dbReference type="AlphaFoldDB" id="A0A0S2K5Q9"/>
<evidence type="ECO:0000256" key="6">
    <source>
        <dbReference type="ARBA" id="ARBA00022519"/>
    </source>
</evidence>
<dbReference type="GO" id="GO:0005886">
    <property type="term" value="C:plasma membrane"/>
    <property type="evidence" value="ECO:0007669"/>
    <property type="project" value="UniProtKB-SubCell"/>
</dbReference>
<dbReference type="RefSeq" id="WP_058031230.1">
    <property type="nucleotide sequence ID" value="NZ_CP013187.1"/>
</dbReference>
<dbReference type="PATRIC" id="fig|161398.10.peg.3155"/>
<dbReference type="GO" id="GO:0015628">
    <property type="term" value="P:protein secretion by the type II secretion system"/>
    <property type="evidence" value="ECO:0007669"/>
    <property type="project" value="InterPro"/>
</dbReference>
<evidence type="ECO:0000256" key="1">
    <source>
        <dbReference type="ARBA" id="ARBA00004533"/>
    </source>
</evidence>
<proteinExistence type="inferred from homology"/>
<evidence type="ECO:0000313" key="13">
    <source>
        <dbReference type="Proteomes" id="UP000061457"/>
    </source>
</evidence>
<evidence type="ECO:0000256" key="7">
    <source>
        <dbReference type="ARBA" id="ARBA00022692"/>
    </source>
</evidence>
<evidence type="ECO:0000256" key="10">
    <source>
        <dbReference type="ARBA" id="ARBA00030772"/>
    </source>
</evidence>
<keyword evidence="11" id="KW-0732">Signal</keyword>
<sequence length="252" mass="27683">MKQKIYLVLLFIFSFLAFALFQLPASVGVQVAQGYLPKNVAFGKLSGSIWQGQISEIRVDKVQVFNVRWQLEPMALFAGNLAGDLIWGNPRSSEEMSGKSNFSLSLLNQQAILSDAVLRFEVEQLMGQLNLPLPVNATGRVIFNIDEFESGKPYCQQIKGDVFSPNIRVEGLTGWFSIGELGADLNCKSGDLAAVVQPDNLLGLQADVHLGNNFQFKVAGNVKPDVSLPKEVHDAVKFLGRPDSQGRYPVNL</sequence>
<evidence type="ECO:0000256" key="11">
    <source>
        <dbReference type="SAM" id="SignalP"/>
    </source>
</evidence>
<keyword evidence="9" id="KW-0472">Membrane</keyword>
<evidence type="ECO:0000256" key="9">
    <source>
        <dbReference type="ARBA" id="ARBA00023136"/>
    </source>
</evidence>
<keyword evidence="7" id="KW-0812">Transmembrane</keyword>
<comment type="similarity">
    <text evidence="2">Belongs to the GSP N family.</text>
</comment>
<feature type="signal peptide" evidence="11">
    <location>
        <begin position="1"/>
        <end position="19"/>
    </location>
</feature>
<dbReference type="GO" id="GO:0015627">
    <property type="term" value="C:type II protein secretion system complex"/>
    <property type="evidence" value="ECO:0007669"/>
    <property type="project" value="InterPro"/>
</dbReference>
<protein>
    <recommendedName>
        <fullName evidence="3">Type II secretion system protein N</fullName>
    </recommendedName>
    <alternativeName>
        <fullName evidence="10">General secretion pathway protein N</fullName>
    </alternativeName>
</protein>
<keyword evidence="8" id="KW-0653">Protein transport</keyword>
<accession>A0A0S2K5Q9</accession>
<evidence type="ECO:0000256" key="5">
    <source>
        <dbReference type="ARBA" id="ARBA00022475"/>
    </source>
</evidence>
<dbReference type="Proteomes" id="UP000061457">
    <property type="component" value="Chromosome I"/>
</dbReference>
<dbReference type="STRING" id="161398.PP2015_3098"/>
<dbReference type="InterPro" id="IPR022792">
    <property type="entry name" value="T2SS_protein-GspN"/>
</dbReference>
<keyword evidence="6" id="KW-0997">Cell inner membrane</keyword>
<evidence type="ECO:0000256" key="4">
    <source>
        <dbReference type="ARBA" id="ARBA00022448"/>
    </source>
</evidence>
<reference evidence="12 13" key="1">
    <citation type="submission" date="2015-11" db="EMBL/GenBank/DDBJ databases">
        <authorList>
            <person name="Zhang Y."/>
            <person name="Guo Z."/>
        </authorList>
    </citation>
    <scope>NUCLEOTIDE SEQUENCE [LARGE SCALE GENOMIC DNA]</scope>
    <source>
        <strain evidence="12 13">KCTC 12086</strain>
    </source>
</reference>
<dbReference type="Pfam" id="PF01203">
    <property type="entry name" value="T2SSN"/>
    <property type="match status" value="1"/>
</dbReference>
<keyword evidence="4" id="KW-0813">Transport</keyword>
<name>A0A0S2K5Q9_9GAMM</name>
<keyword evidence="5" id="KW-1003">Cell membrane</keyword>
<dbReference type="OrthoDB" id="6118198at2"/>
<organism evidence="12 13">
    <name type="scientific">Pseudoalteromonas phenolica</name>
    <dbReference type="NCBI Taxonomy" id="161398"/>
    <lineage>
        <taxon>Bacteria</taxon>
        <taxon>Pseudomonadati</taxon>
        <taxon>Pseudomonadota</taxon>
        <taxon>Gammaproteobacteria</taxon>
        <taxon>Alteromonadales</taxon>
        <taxon>Pseudoalteromonadaceae</taxon>
        <taxon>Pseudoalteromonas</taxon>
    </lineage>
</organism>
<evidence type="ECO:0000256" key="8">
    <source>
        <dbReference type="ARBA" id="ARBA00022927"/>
    </source>
</evidence>